<evidence type="ECO:0000313" key="2">
    <source>
        <dbReference type="Proteomes" id="UP001500962"/>
    </source>
</evidence>
<name>A0AAV3SF79_HALDO</name>
<proteinExistence type="predicted"/>
<sequence length="126" mass="14277">MFKQLFPTLIRRRLTSLFPAELIEDIARERDVVQRNRTIDITMLVWTLIMGFAVDGEARTIAGFQRAYSAATNQTVARSSFYDRFTPALAALLSDLLESVLEEVAVPHTVTPQFELFREVLIADAT</sequence>
<reference evidence="1" key="2">
    <citation type="submission" date="2023-12" db="EMBL/GenBank/DDBJ databases">
        <authorList>
            <person name="Sun Q."/>
            <person name="Inoue M."/>
        </authorList>
    </citation>
    <scope>NUCLEOTIDE SEQUENCE</scope>
    <source>
        <strain evidence="1">JCM 12289</strain>
    </source>
</reference>
<reference evidence="1" key="1">
    <citation type="journal article" date="2014" name="Int. J. Syst. Evol. Microbiol.">
        <title>Complete genome sequence of Corynebacterium casei LMG S-19264T (=DSM 44701T), isolated from a smear-ripened cheese.</title>
        <authorList>
            <consortium name="US DOE Joint Genome Institute (JGI-PGF)"/>
            <person name="Walter F."/>
            <person name="Albersmeier A."/>
            <person name="Kalinowski J."/>
            <person name="Ruckert C."/>
        </authorList>
    </citation>
    <scope>NUCLEOTIDE SEQUENCE</scope>
    <source>
        <strain evidence="1">JCM 12289</strain>
    </source>
</reference>
<evidence type="ECO:0008006" key="3">
    <source>
        <dbReference type="Google" id="ProtNLM"/>
    </source>
</evidence>
<organism evidence="1 2">
    <name type="scientific">Halococcus dombrowskii</name>
    <dbReference type="NCBI Taxonomy" id="179637"/>
    <lineage>
        <taxon>Archaea</taxon>
        <taxon>Methanobacteriati</taxon>
        <taxon>Methanobacteriota</taxon>
        <taxon>Stenosarchaea group</taxon>
        <taxon>Halobacteria</taxon>
        <taxon>Halobacteriales</taxon>
        <taxon>Halococcaceae</taxon>
        <taxon>Halococcus</taxon>
    </lineage>
</organism>
<dbReference type="AlphaFoldDB" id="A0AAV3SF79"/>
<protein>
    <recommendedName>
        <fullName evidence="3">IS4 family transposase</fullName>
    </recommendedName>
</protein>
<dbReference type="Proteomes" id="UP001500962">
    <property type="component" value="Unassembled WGS sequence"/>
</dbReference>
<gene>
    <name evidence="1" type="ORF">GCM10008985_16010</name>
</gene>
<dbReference type="EMBL" id="BAAADN010000025">
    <property type="protein sequence ID" value="GAA0460369.1"/>
    <property type="molecule type" value="Genomic_DNA"/>
</dbReference>
<accession>A0AAV3SF79</accession>
<comment type="caution">
    <text evidence="1">The sequence shown here is derived from an EMBL/GenBank/DDBJ whole genome shotgun (WGS) entry which is preliminary data.</text>
</comment>
<evidence type="ECO:0000313" key="1">
    <source>
        <dbReference type="EMBL" id="GAA0460369.1"/>
    </source>
</evidence>